<name>A0A8X6VYZ3_TRICX</name>
<dbReference type="GO" id="GO:0071897">
    <property type="term" value="P:DNA biosynthetic process"/>
    <property type="evidence" value="ECO:0007669"/>
    <property type="project" value="UniProtKB-ARBA"/>
</dbReference>
<evidence type="ECO:0000313" key="2">
    <source>
        <dbReference type="EMBL" id="GFY25044.1"/>
    </source>
</evidence>
<evidence type="ECO:0000256" key="1">
    <source>
        <dbReference type="SAM" id="Phobius"/>
    </source>
</evidence>
<dbReference type="PANTHER" id="PTHR24559">
    <property type="entry name" value="TRANSPOSON TY3-I GAG-POL POLYPROTEIN"/>
    <property type="match status" value="1"/>
</dbReference>
<dbReference type="PANTHER" id="PTHR24559:SF444">
    <property type="entry name" value="REVERSE TRANSCRIPTASE DOMAIN-CONTAINING PROTEIN"/>
    <property type="match status" value="1"/>
</dbReference>
<keyword evidence="3" id="KW-1185">Reference proteome</keyword>
<dbReference type="Proteomes" id="UP000887159">
    <property type="component" value="Unassembled WGS sequence"/>
</dbReference>
<dbReference type="EMBL" id="BMAU01021370">
    <property type="protein sequence ID" value="GFY25044.1"/>
    <property type="molecule type" value="Genomic_DNA"/>
</dbReference>
<dbReference type="SUPFAM" id="SSF56672">
    <property type="entry name" value="DNA/RNA polymerases"/>
    <property type="match status" value="1"/>
</dbReference>
<keyword evidence="1" id="KW-0812">Transmembrane</keyword>
<dbReference type="AlphaFoldDB" id="A0A8X6VYZ3"/>
<dbReference type="Gene3D" id="3.10.10.10">
    <property type="entry name" value="HIV Type 1 Reverse Transcriptase, subunit A, domain 1"/>
    <property type="match status" value="1"/>
</dbReference>
<proteinExistence type="predicted"/>
<keyword evidence="1" id="KW-1133">Transmembrane helix</keyword>
<gene>
    <name evidence="2" type="primary">X975_17282</name>
    <name evidence="2" type="ORF">TNCV_2692351</name>
</gene>
<comment type="caution">
    <text evidence="2">The sequence shown here is derived from an EMBL/GenBank/DDBJ whole genome shotgun (WGS) entry which is preliminary data.</text>
</comment>
<evidence type="ECO:0000313" key="3">
    <source>
        <dbReference type="Proteomes" id="UP000887159"/>
    </source>
</evidence>
<protein>
    <submittedName>
        <fullName evidence="2">Retrovirus-related Pol polyprotein from transposon 17.6</fullName>
    </submittedName>
</protein>
<dbReference type="InterPro" id="IPR053134">
    <property type="entry name" value="RNA-dir_DNA_polymerase"/>
</dbReference>
<feature type="transmembrane region" description="Helical" evidence="1">
    <location>
        <begin position="15"/>
        <end position="42"/>
    </location>
</feature>
<accession>A0A8X6VYZ3</accession>
<reference evidence="2" key="1">
    <citation type="submission" date="2020-08" db="EMBL/GenBank/DDBJ databases">
        <title>Multicomponent nature underlies the extraordinary mechanical properties of spider dragline silk.</title>
        <authorList>
            <person name="Kono N."/>
            <person name="Nakamura H."/>
            <person name="Mori M."/>
            <person name="Yoshida Y."/>
            <person name="Ohtoshi R."/>
            <person name="Malay A.D."/>
            <person name="Moran D.A.P."/>
            <person name="Tomita M."/>
            <person name="Numata K."/>
            <person name="Arakawa K."/>
        </authorList>
    </citation>
    <scope>NUCLEOTIDE SEQUENCE</scope>
</reference>
<sequence length="165" mass="18674">MTLADRRRNPMDLEAMVLVIITASIVYAEVVNLIIGSIITAVDKVVRGAVLSGIRMVKTDKSGLTHVLYHKIDTGDQGPVVSRPYRYHRVKQEIMDYHIQKMLKEGTILPIQSPYASPVVLTRKKNGLPPDSPEAYQFAIDYRKLNAITKYLRYVLPFLLHLLVS</sequence>
<organism evidence="2 3">
    <name type="scientific">Trichonephila clavipes</name>
    <name type="common">Golden silk orbweaver</name>
    <name type="synonym">Nephila clavipes</name>
    <dbReference type="NCBI Taxonomy" id="2585209"/>
    <lineage>
        <taxon>Eukaryota</taxon>
        <taxon>Metazoa</taxon>
        <taxon>Ecdysozoa</taxon>
        <taxon>Arthropoda</taxon>
        <taxon>Chelicerata</taxon>
        <taxon>Arachnida</taxon>
        <taxon>Araneae</taxon>
        <taxon>Araneomorphae</taxon>
        <taxon>Entelegynae</taxon>
        <taxon>Araneoidea</taxon>
        <taxon>Nephilidae</taxon>
        <taxon>Trichonephila</taxon>
    </lineage>
</organism>
<keyword evidence="1" id="KW-0472">Membrane</keyword>
<dbReference type="InterPro" id="IPR043502">
    <property type="entry name" value="DNA/RNA_pol_sf"/>
</dbReference>